<evidence type="ECO:0000259" key="6">
    <source>
        <dbReference type="PROSITE" id="PS51310"/>
    </source>
</evidence>
<dbReference type="AlphaFoldDB" id="A0AAD6GXC7"/>
<dbReference type="Pfam" id="PF03997">
    <property type="entry name" value="VPS28"/>
    <property type="match status" value="1"/>
</dbReference>
<keyword evidence="2 5" id="KW-0813">Transport</keyword>
<protein>
    <recommendedName>
        <fullName evidence="10">Vacuolar protein sorting-associated protein 28</fullName>
    </recommendedName>
</protein>
<dbReference type="FunFam" id="1.20.1440.200:FF:000003">
    <property type="entry name" value="Vacuolar protein sorting-associated protein 28"/>
    <property type="match status" value="1"/>
</dbReference>
<dbReference type="PANTHER" id="PTHR12937">
    <property type="entry name" value="VACUOLAR PROTEIN SORTING 28, ISOFORM 2 VPS28"/>
    <property type="match status" value="1"/>
</dbReference>
<dbReference type="GO" id="GO:0044877">
    <property type="term" value="F:protein-containing complex binding"/>
    <property type="evidence" value="ECO:0007669"/>
    <property type="project" value="TreeGrafter"/>
</dbReference>
<dbReference type="Gene3D" id="1.20.1440.200">
    <property type="match status" value="1"/>
</dbReference>
<dbReference type="InterPro" id="IPR037202">
    <property type="entry name" value="ESCRT_assembly_dom"/>
</dbReference>
<feature type="non-terminal residue" evidence="8">
    <location>
        <position position="311"/>
    </location>
</feature>
<evidence type="ECO:0000256" key="4">
    <source>
        <dbReference type="ARBA" id="ARBA00022927"/>
    </source>
</evidence>
<feature type="domain" description="VPS28 N-terminal" evidence="7">
    <location>
        <begin position="88"/>
        <end position="196"/>
    </location>
</feature>
<keyword evidence="9" id="KW-1185">Reference proteome</keyword>
<keyword evidence="4 5" id="KW-0653">Protein transport</keyword>
<proteinExistence type="inferred from homology"/>
<dbReference type="PROSITE" id="PS51313">
    <property type="entry name" value="VPS28_N"/>
    <property type="match status" value="1"/>
</dbReference>
<dbReference type="InterPro" id="IPR007143">
    <property type="entry name" value="Vps28"/>
</dbReference>
<dbReference type="FunFam" id="1.20.120.1130:FF:000001">
    <property type="entry name" value="Vacuolar protein sorting-associated protein 28 homolog"/>
    <property type="match status" value="1"/>
</dbReference>
<evidence type="ECO:0000259" key="7">
    <source>
        <dbReference type="PROSITE" id="PS51313"/>
    </source>
</evidence>
<dbReference type="Gene3D" id="1.20.120.1130">
    <property type="match status" value="1"/>
</dbReference>
<dbReference type="Proteomes" id="UP001213799">
    <property type="component" value="Unassembled WGS sequence"/>
</dbReference>
<dbReference type="GO" id="GO:0043328">
    <property type="term" value="P:protein transport to vacuole involved in ubiquitin-dependent protein catabolic process via the multivesicular body sorting pathway"/>
    <property type="evidence" value="ECO:0007669"/>
    <property type="project" value="TreeGrafter"/>
</dbReference>
<comment type="caution">
    <text evidence="8">The sequence shown here is derived from an EMBL/GenBank/DDBJ whole genome shotgun (WGS) entry which is preliminary data.</text>
</comment>
<dbReference type="EMBL" id="JAQJAE010000005">
    <property type="protein sequence ID" value="KAJ5592154.1"/>
    <property type="molecule type" value="Genomic_DNA"/>
</dbReference>
<dbReference type="InterPro" id="IPR037206">
    <property type="entry name" value="VPS28_C_sf"/>
</dbReference>
<keyword evidence="3" id="KW-0967">Endosome</keyword>
<dbReference type="GO" id="GO:0000813">
    <property type="term" value="C:ESCRT I complex"/>
    <property type="evidence" value="ECO:0007669"/>
    <property type="project" value="InterPro"/>
</dbReference>
<dbReference type="SUPFAM" id="SSF140427">
    <property type="entry name" value="VPS28 C-terminal domain-like"/>
    <property type="match status" value="1"/>
</dbReference>
<name>A0AAD6GXC7_9EURO</name>
<comment type="subcellular location">
    <subcellularLocation>
        <location evidence="1">Late endosome membrane</location>
        <topology evidence="1">Peripheral membrane protein</topology>
    </subcellularLocation>
</comment>
<feature type="domain" description="VPS28 C-terminal" evidence="6">
    <location>
        <begin position="217"/>
        <end position="311"/>
    </location>
</feature>
<reference evidence="8" key="2">
    <citation type="submission" date="2023-01" db="EMBL/GenBank/DDBJ databases">
        <authorList>
            <person name="Petersen C."/>
        </authorList>
    </citation>
    <scope>NUCLEOTIDE SEQUENCE</scope>
    <source>
        <strain evidence="8">IBT 12815</strain>
    </source>
</reference>
<evidence type="ECO:0000313" key="9">
    <source>
        <dbReference type="Proteomes" id="UP001213799"/>
    </source>
</evidence>
<evidence type="ECO:0000256" key="1">
    <source>
        <dbReference type="ARBA" id="ARBA00004633"/>
    </source>
</evidence>
<dbReference type="SUPFAM" id="SSF140111">
    <property type="entry name" value="Endosomal sorting complex assembly domain"/>
    <property type="match status" value="1"/>
</dbReference>
<evidence type="ECO:0000256" key="3">
    <source>
        <dbReference type="ARBA" id="ARBA00022753"/>
    </source>
</evidence>
<evidence type="ECO:0008006" key="10">
    <source>
        <dbReference type="Google" id="ProtNLM"/>
    </source>
</evidence>
<evidence type="ECO:0000256" key="5">
    <source>
        <dbReference type="PROSITE-ProRule" id="PRU00642"/>
    </source>
</evidence>
<evidence type="ECO:0000313" key="8">
    <source>
        <dbReference type="EMBL" id="KAJ5592154.1"/>
    </source>
</evidence>
<accession>A0AAD6GXC7</accession>
<dbReference type="RefSeq" id="XP_056748780.1">
    <property type="nucleotide sequence ID" value="XM_056900112.1"/>
</dbReference>
<organism evidence="8 9">
    <name type="scientific">Penicillium hordei</name>
    <dbReference type="NCBI Taxonomy" id="40994"/>
    <lineage>
        <taxon>Eukaryota</taxon>
        <taxon>Fungi</taxon>
        <taxon>Dikarya</taxon>
        <taxon>Ascomycota</taxon>
        <taxon>Pezizomycotina</taxon>
        <taxon>Eurotiomycetes</taxon>
        <taxon>Eurotiomycetidae</taxon>
        <taxon>Eurotiales</taxon>
        <taxon>Aspergillaceae</taxon>
        <taxon>Penicillium</taxon>
    </lineage>
</organism>
<dbReference type="PROSITE" id="PS51310">
    <property type="entry name" value="VPS28_C"/>
    <property type="match status" value="1"/>
</dbReference>
<dbReference type="InterPro" id="IPR017898">
    <property type="entry name" value="VPS28_N"/>
</dbReference>
<dbReference type="GeneID" id="81590354"/>
<dbReference type="GO" id="GO:0031902">
    <property type="term" value="C:late endosome membrane"/>
    <property type="evidence" value="ECO:0007669"/>
    <property type="project" value="UniProtKB-SubCell"/>
</dbReference>
<gene>
    <name evidence="8" type="ORF">N7537_009058</name>
</gene>
<dbReference type="InterPro" id="IPR038358">
    <property type="entry name" value="VPS28_N_sf"/>
</dbReference>
<dbReference type="InterPro" id="IPR017899">
    <property type="entry name" value="VPS28_C"/>
</dbReference>
<dbReference type="PANTHER" id="PTHR12937:SF0">
    <property type="entry name" value="VACUOLAR PROTEIN SORTING-ASSOCIATED PROTEIN 28 HOMOLOG"/>
    <property type="match status" value="1"/>
</dbReference>
<reference evidence="8" key="1">
    <citation type="journal article" date="2023" name="IMA Fungus">
        <title>Comparative genomic study of the Penicillium genus elucidates a diverse pangenome and 15 lateral gene transfer events.</title>
        <authorList>
            <person name="Petersen C."/>
            <person name="Sorensen T."/>
            <person name="Nielsen M.R."/>
            <person name="Sondergaard T.E."/>
            <person name="Sorensen J.L."/>
            <person name="Fitzpatrick D.A."/>
            <person name="Frisvad J.C."/>
            <person name="Nielsen K.L."/>
        </authorList>
    </citation>
    <scope>NUCLEOTIDE SEQUENCE</scope>
    <source>
        <strain evidence="8">IBT 12815</strain>
    </source>
</reference>
<evidence type="ECO:0000256" key="2">
    <source>
        <dbReference type="ARBA" id="ARBA00022448"/>
    </source>
</evidence>
<comment type="similarity">
    <text evidence="5">Belongs to the VPS28 family.</text>
</comment>
<sequence>KESANVAWSGNGWSKKNLGRKSAGPPFRPPLALGDNVQTIYKTTDNLQLPLTTNDLTIIVHIENLPKMYSQRPLSYAPTPYSYTPNPARSATINLDEEVKLASSSAERDLYESLAEIYSIIVTLDGLEKAYIKDVVTEAEYTETCTRLLKQYKSSLGDETVSREFVDLETFKRTWGLECPRATERLRIGLPATVEQASHGAPTSSMGAATVGPAGGASGSLILAATENFITFLDALKLNMVSKDALHPLLSEVIQSVNKVTDTDFEDRGKIIQWLIALNQMRATEELSEDQARELAFDIEQAYQGFKATLN</sequence>